<dbReference type="Proteomes" id="UP000054078">
    <property type="component" value="Unassembled WGS sequence"/>
</dbReference>
<gene>
    <name evidence="4" type="ORF">AUL39_01035</name>
</gene>
<evidence type="ECO:0000313" key="5">
    <source>
        <dbReference type="Proteomes" id="UP000054078"/>
    </source>
</evidence>
<evidence type="ECO:0000259" key="3">
    <source>
        <dbReference type="Pfam" id="PF14501"/>
    </source>
</evidence>
<dbReference type="EMBL" id="LOJF01000001">
    <property type="protein sequence ID" value="KUH58961.1"/>
    <property type="molecule type" value="Genomic_DNA"/>
</dbReference>
<dbReference type="InterPro" id="IPR036890">
    <property type="entry name" value="HATPase_C_sf"/>
</dbReference>
<dbReference type="AlphaFoldDB" id="A0A117J4J2"/>
<keyword evidence="2" id="KW-0812">Transmembrane</keyword>
<keyword evidence="5" id="KW-1185">Reference proteome</keyword>
<feature type="coiled-coil region" evidence="1">
    <location>
        <begin position="235"/>
        <end position="269"/>
    </location>
</feature>
<evidence type="ECO:0000256" key="2">
    <source>
        <dbReference type="SAM" id="Phobius"/>
    </source>
</evidence>
<dbReference type="SUPFAM" id="SSF55874">
    <property type="entry name" value="ATPase domain of HSP90 chaperone/DNA topoisomerase II/histidine kinase"/>
    <property type="match status" value="1"/>
</dbReference>
<proteinExistence type="predicted"/>
<comment type="caution">
    <text evidence="4">The sequence shown here is derived from an EMBL/GenBank/DDBJ whole genome shotgun (WGS) entry which is preliminary data.</text>
</comment>
<feature type="transmembrane region" description="Helical" evidence="2">
    <location>
        <begin position="119"/>
        <end position="140"/>
    </location>
</feature>
<feature type="domain" description="Sensor histidine kinase NatK-like C-terminal" evidence="3">
    <location>
        <begin position="343"/>
        <end position="451"/>
    </location>
</feature>
<dbReference type="STRING" id="1299998.AUL39_01035"/>
<feature type="transmembrane region" description="Helical" evidence="2">
    <location>
        <begin position="208"/>
        <end position="228"/>
    </location>
</feature>
<feature type="transmembrane region" description="Helical" evidence="2">
    <location>
        <begin position="6"/>
        <end position="23"/>
    </location>
</feature>
<dbReference type="Pfam" id="PF14501">
    <property type="entry name" value="HATPase_c_5"/>
    <property type="match status" value="1"/>
</dbReference>
<feature type="transmembrane region" description="Helical" evidence="2">
    <location>
        <begin position="76"/>
        <end position="99"/>
    </location>
</feature>
<keyword evidence="2" id="KW-1133">Transmembrane helix</keyword>
<keyword evidence="2" id="KW-0472">Membrane</keyword>
<keyword evidence="1" id="KW-0175">Coiled coil</keyword>
<accession>A0A117J4J2</accession>
<dbReference type="CDD" id="cd16935">
    <property type="entry name" value="HATPase_AgrC-ComD-like"/>
    <property type="match status" value="1"/>
</dbReference>
<dbReference type="InterPro" id="IPR032834">
    <property type="entry name" value="NatK-like_C"/>
</dbReference>
<evidence type="ECO:0000313" key="4">
    <source>
        <dbReference type="EMBL" id="KUH58961.1"/>
    </source>
</evidence>
<feature type="transmembrane region" description="Helical" evidence="2">
    <location>
        <begin position="179"/>
        <end position="202"/>
    </location>
</feature>
<reference evidence="4 5" key="1">
    <citation type="submission" date="2015-12" db="EMBL/GenBank/DDBJ databases">
        <title>Draft Genome Sequence of Olsenella scatoligenes SK9K4T; a Producer of 3-Methylindole- (skatole) and 4-Methylphenol- (p-cresol) Isolated from Pig Feces.</title>
        <authorList>
            <person name="Li X."/>
            <person name="Borg B."/>
            <person name="Canibe N."/>
        </authorList>
    </citation>
    <scope>NUCLEOTIDE SEQUENCE [LARGE SCALE GENOMIC DNA]</scope>
    <source>
        <strain evidence="4 5">SK9K4</strain>
    </source>
</reference>
<sequence length="454" mass="48978">MVYATRATLLFVEVMIAACLFAHGQPTRPHPWRRAAAITAAVFAAGMLTPCINVFLQIPDLSNYHPGALEYGLGYALVPMLITCSLFLLVTIPSLLACFEISPWAAIFCATAGYSLQNLASGLGETVGLLLTAAGVPGIVPGENAWLTAISCAATYVVAYLLFIGRIDSKGLEGQRNPAMLAMIVVVMFGIIGFDLILKYVVTVSLPLPIVLCLRLFHVLICVFVIIAEVELVVVRQLSSEKAATERLLAEQERQYQLSRENIEAINIKCHDLRHQIRSLAAGDKAVDKAVLENVAQEIDVYDSKVRTGNDALDTILSEKSLLCESRKITLTCVADGAALDFMAPADLYALFGNALDNAIEAVEHLDDAARRSISLIVRRRAGTVTIHVENYYDPTASAKSFKGDVPASTKGDPLNHGFGTRSMKAIVERYGGTLAFSANGTTFCVDAVIPERA</sequence>
<feature type="transmembrane region" description="Helical" evidence="2">
    <location>
        <begin position="146"/>
        <end position="167"/>
    </location>
</feature>
<evidence type="ECO:0000256" key="1">
    <source>
        <dbReference type="SAM" id="Coils"/>
    </source>
</evidence>
<name>A0A117J4J2_TRASO</name>
<organism evidence="4 5">
    <name type="scientific">Tractidigestivibacter scatoligenes</name>
    <name type="common">Olsenella scatoligenes</name>
    <dbReference type="NCBI Taxonomy" id="1299998"/>
    <lineage>
        <taxon>Bacteria</taxon>
        <taxon>Bacillati</taxon>
        <taxon>Actinomycetota</taxon>
        <taxon>Coriobacteriia</taxon>
        <taxon>Coriobacteriales</taxon>
        <taxon>Atopobiaceae</taxon>
        <taxon>Tractidigestivibacter</taxon>
    </lineage>
</organism>
<dbReference type="Gene3D" id="3.30.565.10">
    <property type="entry name" value="Histidine kinase-like ATPase, C-terminal domain"/>
    <property type="match status" value="1"/>
</dbReference>
<protein>
    <recommendedName>
        <fullName evidence="3">Sensor histidine kinase NatK-like C-terminal domain-containing protein</fullName>
    </recommendedName>
</protein>
<feature type="transmembrane region" description="Helical" evidence="2">
    <location>
        <begin position="35"/>
        <end position="56"/>
    </location>
</feature>